<evidence type="ECO:0000256" key="10">
    <source>
        <dbReference type="ARBA" id="ARBA00023180"/>
    </source>
</evidence>
<comment type="subcellular location">
    <subcellularLocation>
        <location evidence="2">Cell membrane</location>
        <topology evidence="2">Lipid-anchor</topology>
        <topology evidence="2">GPI-anchor</topology>
    </subcellularLocation>
</comment>
<keyword evidence="4" id="KW-0813">Transport</keyword>
<evidence type="ECO:0000256" key="9">
    <source>
        <dbReference type="ARBA" id="ARBA00023157"/>
    </source>
</evidence>
<comment type="function">
    <text evidence="1">Plant non-specific lipid-transfer proteins transfer phospholipids as well as galactolipids across membranes. May play a role in wax or cutin deposition in the cell walls of expanding epidermal cells and certain secretory tissues.</text>
</comment>
<keyword evidence="5" id="KW-1003">Cell membrane</keyword>
<keyword evidence="8" id="KW-0446">Lipid-binding</keyword>
<evidence type="ECO:0000313" key="16">
    <source>
        <dbReference type="Proteomes" id="UP001457282"/>
    </source>
</evidence>
<keyword evidence="7 13" id="KW-0732">Signal</keyword>
<keyword evidence="6" id="KW-0336">GPI-anchor</keyword>
<dbReference type="InterPro" id="IPR036312">
    <property type="entry name" value="Bifun_inhib/LTP/seed_sf"/>
</dbReference>
<dbReference type="GO" id="GO:0005886">
    <property type="term" value="C:plasma membrane"/>
    <property type="evidence" value="ECO:0007669"/>
    <property type="project" value="UniProtKB-SubCell"/>
</dbReference>
<evidence type="ECO:0000256" key="13">
    <source>
        <dbReference type="SAM" id="SignalP"/>
    </source>
</evidence>
<gene>
    <name evidence="15" type="ORF">M0R45_016026</name>
</gene>
<sequence>MIKTSMIVAMLLMVIGVGVSAQAPGPAPAASTDCMSELLTMSDCLTYVEEGSNLTKPDKACLPELAKLVNNNPICLCYLLQKNSTSNYGIEIDMNRALHLPSVCKVETPAASNCALLGIPVGAPTPSEGPAANSPSGLEPSSQEPSAAPAPKDNGASSAAKSFMAFFVGLVIAFLPTFF</sequence>
<dbReference type="CDD" id="cd00010">
    <property type="entry name" value="AAI_LTSS"/>
    <property type="match status" value="1"/>
</dbReference>
<dbReference type="InterPro" id="IPR043325">
    <property type="entry name" value="LTSS"/>
</dbReference>
<reference evidence="15 16" key="1">
    <citation type="journal article" date="2023" name="G3 (Bethesda)">
        <title>A chromosome-length genome assembly and annotation of blackberry (Rubus argutus, cv. 'Hillquist').</title>
        <authorList>
            <person name="Bruna T."/>
            <person name="Aryal R."/>
            <person name="Dudchenko O."/>
            <person name="Sargent D.J."/>
            <person name="Mead D."/>
            <person name="Buti M."/>
            <person name="Cavallini A."/>
            <person name="Hytonen T."/>
            <person name="Andres J."/>
            <person name="Pham M."/>
            <person name="Weisz D."/>
            <person name="Mascagni F."/>
            <person name="Usai G."/>
            <person name="Natali L."/>
            <person name="Bassil N."/>
            <person name="Fernandez G.E."/>
            <person name="Lomsadze A."/>
            <person name="Armour M."/>
            <person name="Olukolu B."/>
            <person name="Poorten T."/>
            <person name="Britton C."/>
            <person name="Davik J."/>
            <person name="Ashrafi H."/>
            <person name="Aiden E.L."/>
            <person name="Borodovsky M."/>
            <person name="Worthington M."/>
        </authorList>
    </citation>
    <scope>NUCLEOTIDE SEQUENCE [LARGE SCALE GENOMIC DNA]</scope>
    <source>
        <strain evidence="15">PI 553951</strain>
    </source>
</reference>
<comment type="caution">
    <text evidence="15">The sequence shown here is derived from an EMBL/GenBank/DDBJ whole genome shotgun (WGS) entry which is preliminary data.</text>
</comment>
<dbReference type="InterPro" id="IPR016140">
    <property type="entry name" value="Bifunc_inhib/LTP/seed_store"/>
</dbReference>
<dbReference type="PANTHER" id="PTHR33044">
    <property type="entry name" value="BIFUNCTIONAL INHIBITOR/LIPID-TRANSFER PROTEIN/SEED STORAGE 2S ALBUMIN SUPERFAMILY PROTEIN-RELATED"/>
    <property type="match status" value="1"/>
</dbReference>
<dbReference type="GO" id="GO:0008289">
    <property type="term" value="F:lipid binding"/>
    <property type="evidence" value="ECO:0007669"/>
    <property type="project" value="UniProtKB-KW"/>
</dbReference>
<evidence type="ECO:0000256" key="6">
    <source>
        <dbReference type="ARBA" id="ARBA00022622"/>
    </source>
</evidence>
<evidence type="ECO:0000256" key="11">
    <source>
        <dbReference type="ARBA" id="ARBA00023288"/>
    </source>
</evidence>
<keyword evidence="10" id="KW-0325">Glycoprotein</keyword>
<dbReference type="GO" id="GO:0098552">
    <property type="term" value="C:side of membrane"/>
    <property type="evidence" value="ECO:0007669"/>
    <property type="project" value="UniProtKB-KW"/>
</dbReference>
<comment type="similarity">
    <text evidence="3">Belongs to the plant LTP family.</text>
</comment>
<keyword evidence="9" id="KW-1015">Disulfide bond</keyword>
<evidence type="ECO:0000256" key="1">
    <source>
        <dbReference type="ARBA" id="ARBA00003211"/>
    </source>
</evidence>
<feature type="region of interest" description="Disordered" evidence="12">
    <location>
        <begin position="125"/>
        <end position="154"/>
    </location>
</feature>
<dbReference type="SUPFAM" id="SSF47699">
    <property type="entry name" value="Bifunctional inhibitor/lipid-transfer protein/seed storage 2S albumin"/>
    <property type="match status" value="1"/>
</dbReference>
<dbReference type="Proteomes" id="UP001457282">
    <property type="component" value="Unassembled WGS sequence"/>
</dbReference>
<feature type="chain" id="PRO_5043732815" description="Bifunctional inhibitor/plant lipid transfer protein/seed storage helical domain-containing protein" evidence="13">
    <location>
        <begin position="22"/>
        <end position="179"/>
    </location>
</feature>
<evidence type="ECO:0000256" key="5">
    <source>
        <dbReference type="ARBA" id="ARBA00022475"/>
    </source>
</evidence>
<dbReference type="EMBL" id="JBEDUW010000003">
    <property type="protein sequence ID" value="KAK9939328.1"/>
    <property type="molecule type" value="Genomic_DNA"/>
</dbReference>
<evidence type="ECO:0000313" key="15">
    <source>
        <dbReference type="EMBL" id="KAK9939328.1"/>
    </source>
</evidence>
<evidence type="ECO:0000256" key="7">
    <source>
        <dbReference type="ARBA" id="ARBA00022729"/>
    </source>
</evidence>
<evidence type="ECO:0000256" key="2">
    <source>
        <dbReference type="ARBA" id="ARBA00004609"/>
    </source>
</evidence>
<proteinExistence type="inferred from homology"/>
<feature type="compositionally biased region" description="Low complexity" evidence="12">
    <location>
        <begin position="139"/>
        <end position="154"/>
    </location>
</feature>
<name>A0AAW1XTX2_RUBAR</name>
<feature type="domain" description="Bifunctional inhibitor/plant lipid transfer protein/seed storage helical" evidence="14">
    <location>
        <begin position="18"/>
        <end position="114"/>
    </location>
</feature>
<protein>
    <recommendedName>
        <fullName evidence="14">Bifunctional inhibitor/plant lipid transfer protein/seed storage helical domain-containing protein</fullName>
    </recommendedName>
</protein>
<dbReference type="Pfam" id="PF14368">
    <property type="entry name" value="LTP_2"/>
    <property type="match status" value="1"/>
</dbReference>
<organism evidence="15 16">
    <name type="scientific">Rubus argutus</name>
    <name type="common">Southern blackberry</name>
    <dbReference type="NCBI Taxonomy" id="59490"/>
    <lineage>
        <taxon>Eukaryota</taxon>
        <taxon>Viridiplantae</taxon>
        <taxon>Streptophyta</taxon>
        <taxon>Embryophyta</taxon>
        <taxon>Tracheophyta</taxon>
        <taxon>Spermatophyta</taxon>
        <taxon>Magnoliopsida</taxon>
        <taxon>eudicotyledons</taxon>
        <taxon>Gunneridae</taxon>
        <taxon>Pentapetalae</taxon>
        <taxon>rosids</taxon>
        <taxon>fabids</taxon>
        <taxon>Rosales</taxon>
        <taxon>Rosaceae</taxon>
        <taxon>Rosoideae</taxon>
        <taxon>Rosoideae incertae sedis</taxon>
        <taxon>Rubus</taxon>
    </lineage>
</organism>
<evidence type="ECO:0000256" key="12">
    <source>
        <dbReference type="SAM" id="MobiDB-lite"/>
    </source>
</evidence>
<evidence type="ECO:0000256" key="8">
    <source>
        <dbReference type="ARBA" id="ARBA00023121"/>
    </source>
</evidence>
<evidence type="ECO:0000256" key="3">
    <source>
        <dbReference type="ARBA" id="ARBA00009748"/>
    </source>
</evidence>
<dbReference type="AlphaFoldDB" id="A0AAW1XTX2"/>
<keyword evidence="16" id="KW-1185">Reference proteome</keyword>
<keyword evidence="11" id="KW-0449">Lipoprotein</keyword>
<dbReference type="FunFam" id="1.10.110.10:FF:000001">
    <property type="entry name" value="Bifunctional inhibitor/lipid-transfer protein/seed storage 2S albumin superfamily protein"/>
    <property type="match status" value="1"/>
</dbReference>
<dbReference type="Gene3D" id="1.10.110.10">
    <property type="entry name" value="Plant lipid-transfer and hydrophobic proteins"/>
    <property type="match status" value="1"/>
</dbReference>
<evidence type="ECO:0000259" key="14">
    <source>
        <dbReference type="Pfam" id="PF14368"/>
    </source>
</evidence>
<evidence type="ECO:0000256" key="4">
    <source>
        <dbReference type="ARBA" id="ARBA00022448"/>
    </source>
</evidence>
<feature type="signal peptide" evidence="13">
    <location>
        <begin position="1"/>
        <end position="21"/>
    </location>
</feature>
<keyword evidence="6" id="KW-0472">Membrane</keyword>
<accession>A0AAW1XTX2</accession>